<evidence type="ECO:0000256" key="3">
    <source>
        <dbReference type="ARBA" id="ARBA00022475"/>
    </source>
</evidence>
<keyword evidence="6 7" id="KW-0472">Membrane</keyword>
<dbReference type="GO" id="GO:0005886">
    <property type="term" value="C:plasma membrane"/>
    <property type="evidence" value="ECO:0007669"/>
    <property type="project" value="UniProtKB-SubCell"/>
</dbReference>
<dbReference type="STRING" id="156980.SAMN04489745_0591"/>
<dbReference type="RefSeq" id="WP_066213832.1">
    <property type="nucleotide sequence ID" value="NZ_FNSN01000003.1"/>
</dbReference>
<dbReference type="InterPro" id="IPR011701">
    <property type="entry name" value="MFS"/>
</dbReference>
<feature type="transmembrane region" description="Helical" evidence="7">
    <location>
        <begin position="199"/>
        <end position="218"/>
    </location>
</feature>
<feature type="transmembrane region" description="Helical" evidence="7">
    <location>
        <begin position="269"/>
        <end position="292"/>
    </location>
</feature>
<dbReference type="Proteomes" id="UP000182652">
    <property type="component" value="Unassembled WGS sequence"/>
</dbReference>
<evidence type="ECO:0000256" key="2">
    <source>
        <dbReference type="ARBA" id="ARBA00022448"/>
    </source>
</evidence>
<feature type="transmembrane region" description="Helical" evidence="7">
    <location>
        <begin position="169"/>
        <end position="187"/>
    </location>
</feature>
<feature type="transmembrane region" description="Helical" evidence="7">
    <location>
        <begin position="433"/>
        <end position="453"/>
    </location>
</feature>
<dbReference type="Gene3D" id="1.20.1720.10">
    <property type="entry name" value="Multidrug resistance protein D"/>
    <property type="match status" value="1"/>
</dbReference>
<gene>
    <name evidence="9" type="ORF">SAMN04489745_0591</name>
</gene>
<dbReference type="PROSITE" id="PS00216">
    <property type="entry name" value="SUGAR_TRANSPORT_1"/>
    <property type="match status" value="1"/>
</dbReference>
<feature type="transmembrane region" description="Helical" evidence="7">
    <location>
        <begin position="333"/>
        <end position="354"/>
    </location>
</feature>
<feature type="transmembrane region" description="Helical" evidence="7">
    <location>
        <begin position="78"/>
        <end position="96"/>
    </location>
</feature>
<dbReference type="InterPro" id="IPR036259">
    <property type="entry name" value="MFS_trans_sf"/>
</dbReference>
<evidence type="ECO:0000313" key="9">
    <source>
        <dbReference type="EMBL" id="SEB56545.1"/>
    </source>
</evidence>
<feature type="domain" description="Major facilitator superfamily (MFS) profile" evidence="8">
    <location>
        <begin position="12"/>
        <end position="460"/>
    </location>
</feature>
<keyword evidence="4 7" id="KW-0812">Transmembrane</keyword>
<keyword evidence="2" id="KW-0813">Transport</keyword>
<evidence type="ECO:0000256" key="7">
    <source>
        <dbReference type="SAM" id="Phobius"/>
    </source>
</evidence>
<dbReference type="InterPro" id="IPR020846">
    <property type="entry name" value="MFS_dom"/>
</dbReference>
<accession>A0A1H4KEK4</accession>
<keyword evidence="5 7" id="KW-1133">Transmembrane helix</keyword>
<name>A0A1H4KEK4_9MICC</name>
<dbReference type="Gene3D" id="1.20.1250.20">
    <property type="entry name" value="MFS general substrate transporter like domains"/>
    <property type="match status" value="1"/>
</dbReference>
<dbReference type="AlphaFoldDB" id="A0A1H4KEK4"/>
<dbReference type="PANTHER" id="PTHR42718:SF46">
    <property type="entry name" value="BLR6921 PROTEIN"/>
    <property type="match status" value="1"/>
</dbReference>
<feature type="transmembrane region" description="Helical" evidence="7">
    <location>
        <begin position="404"/>
        <end position="421"/>
    </location>
</feature>
<sequence>MSAPRLRHPGVTLALLAFAQLVIALDYNIVFVALPKISEGLAFTESALQWVVSGYAVVFGGFLMLGGRFADLFGRRRMFVTGMVLYAIASLAGGLATEPWLLIVARAGQGLGGALLAPATLSLVTTIFEEGRHRNRAMGLWAAAGSTGMVLGSLLGGVLAGALGWGSVFFVNVPLGLIGAGAAFFFLPADQPSTAKTRLDIPGAVTSTAGILAIVYGMVQAPEIGWAAPGTLLPLLAGIILLVLFVVIERRVASPLVPLALFSNAGLRTGTATTFVFMASFGALPFFITIYLQQIAHVDPLATGLIFMLPSACVLLGTMIGGRLSNIWSSRRILALAWSVGAVGTILTGIVMAARGPVLLGALPFAVLSLAQGVVFTVMYSVATAEIPAADQGVGSGIATSGQQIGGAVGLAVLVAAATAAGHTTVGALTLDFTTAGMAGIVVLLLLGLLIAASVRSSAQAAVEAPHEDRKATAVN</sequence>
<keyword evidence="3" id="KW-1003">Cell membrane</keyword>
<dbReference type="GO" id="GO:0022857">
    <property type="term" value="F:transmembrane transporter activity"/>
    <property type="evidence" value="ECO:0007669"/>
    <property type="project" value="InterPro"/>
</dbReference>
<evidence type="ECO:0000259" key="8">
    <source>
        <dbReference type="PROSITE" id="PS50850"/>
    </source>
</evidence>
<evidence type="ECO:0000256" key="5">
    <source>
        <dbReference type="ARBA" id="ARBA00022989"/>
    </source>
</evidence>
<dbReference type="PROSITE" id="PS50850">
    <property type="entry name" value="MFS"/>
    <property type="match status" value="1"/>
</dbReference>
<dbReference type="Pfam" id="PF07690">
    <property type="entry name" value="MFS_1"/>
    <property type="match status" value="1"/>
</dbReference>
<evidence type="ECO:0000256" key="1">
    <source>
        <dbReference type="ARBA" id="ARBA00004651"/>
    </source>
</evidence>
<feature type="transmembrane region" description="Helical" evidence="7">
    <location>
        <begin position="224"/>
        <end position="248"/>
    </location>
</feature>
<protein>
    <submittedName>
        <fullName evidence="9">Drug resistance transporter, EmrB/QacA subfamily</fullName>
    </submittedName>
</protein>
<proteinExistence type="predicted"/>
<evidence type="ECO:0000256" key="4">
    <source>
        <dbReference type="ARBA" id="ARBA00022692"/>
    </source>
</evidence>
<keyword evidence="10" id="KW-1185">Reference proteome</keyword>
<feature type="transmembrane region" description="Helical" evidence="7">
    <location>
        <begin position="108"/>
        <end position="128"/>
    </location>
</feature>
<dbReference type="CDD" id="cd17321">
    <property type="entry name" value="MFS_MMR_MDR_like"/>
    <property type="match status" value="1"/>
</dbReference>
<feature type="transmembrane region" description="Helical" evidence="7">
    <location>
        <begin position="304"/>
        <end position="321"/>
    </location>
</feature>
<organism evidence="9 10">
    <name type="scientific">Arthrobacter woluwensis</name>
    <dbReference type="NCBI Taxonomy" id="156980"/>
    <lineage>
        <taxon>Bacteria</taxon>
        <taxon>Bacillati</taxon>
        <taxon>Actinomycetota</taxon>
        <taxon>Actinomycetes</taxon>
        <taxon>Micrococcales</taxon>
        <taxon>Micrococcaceae</taxon>
        <taxon>Arthrobacter</taxon>
    </lineage>
</organism>
<feature type="transmembrane region" description="Helical" evidence="7">
    <location>
        <begin position="48"/>
        <end position="66"/>
    </location>
</feature>
<evidence type="ECO:0000313" key="10">
    <source>
        <dbReference type="Proteomes" id="UP000182652"/>
    </source>
</evidence>
<reference evidence="9 10" key="1">
    <citation type="submission" date="2016-10" db="EMBL/GenBank/DDBJ databases">
        <authorList>
            <person name="de Groot N.N."/>
        </authorList>
    </citation>
    <scope>NUCLEOTIDE SEQUENCE [LARGE SCALE GENOMIC DNA]</scope>
    <source>
        <strain evidence="9 10">DSM 10495</strain>
    </source>
</reference>
<dbReference type="EMBL" id="FNSN01000003">
    <property type="protein sequence ID" value="SEB56545.1"/>
    <property type="molecule type" value="Genomic_DNA"/>
</dbReference>
<dbReference type="PANTHER" id="PTHR42718">
    <property type="entry name" value="MAJOR FACILITATOR SUPERFAMILY MULTIDRUG TRANSPORTER MFSC"/>
    <property type="match status" value="1"/>
</dbReference>
<feature type="transmembrane region" description="Helical" evidence="7">
    <location>
        <begin position="140"/>
        <end position="163"/>
    </location>
</feature>
<dbReference type="SUPFAM" id="SSF103473">
    <property type="entry name" value="MFS general substrate transporter"/>
    <property type="match status" value="1"/>
</dbReference>
<dbReference type="InterPro" id="IPR005829">
    <property type="entry name" value="Sugar_transporter_CS"/>
</dbReference>
<comment type="subcellular location">
    <subcellularLocation>
        <location evidence="1">Cell membrane</location>
        <topology evidence="1">Multi-pass membrane protein</topology>
    </subcellularLocation>
</comment>
<feature type="transmembrane region" description="Helical" evidence="7">
    <location>
        <begin position="360"/>
        <end position="383"/>
    </location>
</feature>
<evidence type="ECO:0000256" key="6">
    <source>
        <dbReference type="ARBA" id="ARBA00023136"/>
    </source>
</evidence>